<keyword evidence="4 5" id="KW-0472">Membrane</keyword>
<evidence type="ECO:0000256" key="4">
    <source>
        <dbReference type="ARBA" id="ARBA00023136"/>
    </source>
</evidence>
<keyword evidence="5" id="KW-1133">Transmembrane helix</keyword>
<dbReference type="Proteomes" id="UP000217199">
    <property type="component" value="Unassembled WGS sequence"/>
</dbReference>
<gene>
    <name evidence="6" type="ORF">PNOK_0367900</name>
</gene>
<dbReference type="InParanoid" id="A0A286UNB6"/>
<reference evidence="6 7" key="1">
    <citation type="journal article" date="2017" name="Mol. Ecol.">
        <title>Comparative and population genomic landscape of Phellinus noxius: A hypervariable fungus causing root rot in trees.</title>
        <authorList>
            <person name="Chung C.L."/>
            <person name="Lee T.J."/>
            <person name="Akiba M."/>
            <person name="Lee H.H."/>
            <person name="Kuo T.H."/>
            <person name="Liu D."/>
            <person name="Ke H.M."/>
            <person name="Yokoi T."/>
            <person name="Roa M.B."/>
            <person name="Lu M.J."/>
            <person name="Chang Y.Y."/>
            <person name="Ann P.J."/>
            <person name="Tsai J.N."/>
            <person name="Chen C.Y."/>
            <person name="Tzean S.S."/>
            <person name="Ota Y."/>
            <person name="Hattori T."/>
            <person name="Sahashi N."/>
            <person name="Liou R.F."/>
            <person name="Kikuchi T."/>
            <person name="Tsai I.J."/>
        </authorList>
    </citation>
    <scope>NUCLEOTIDE SEQUENCE [LARGE SCALE GENOMIC DNA]</scope>
    <source>
        <strain evidence="6 7">FFPRI411160</strain>
    </source>
</reference>
<evidence type="ECO:0000256" key="5">
    <source>
        <dbReference type="SAM" id="Phobius"/>
    </source>
</evidence>
<organism evidence="6 7">
    <name type="scientific">Pyrrhoderma noxium</name>
    <dbReference type="NCBI Taxonomy" id="2282107"/>
    <lineage>
        <taxon>Eukaryota</taxon>
        <taxon>Fungi</taxon>
        <taxon>Dikarya</taxon>
        <taxon>Basidiomycota</taxon>
        <taxon>Agaricomycotina</taxon>
        <taxon>Agaricomycetes</taxon>
        <taxon>Hymenochaetales</taxon>
        <taxon>Hymenochaetaceae</taxon>
        <taxon>Pyrrhoderma</taxon>
    </lineage>
</organism>
<proteinExistence type="predicted"/>
<dbReference type="EMBL" id="NBII01000003">
    <property type="protein sequence ID" value="PAV21052.1"/>
    <property type="molecule type" value="Genomic_DNA"/>
</dbReference>
<comment type="caution">
    <text evidence="6">The sequence shown here is derived from an EMBL/GenBank/DDBJ whole genome shotgun (WGS) entry which is preliminary data.</text>
</comment>
<evidence type="ECO:0000256" key="3">
    <source>
        <dbReference type="ARBA" id="ARBA00023128"/>
    </source>
</evidence>
<comment type="subcellular location">
    <subcellularLocation>
        <location evidence="1">Mitochondrion inner membrane</location>
    </subcellularLocation>
</comment>
<keyword evidence="3" id="KW-0496">Mitochondrion</keyword>
<accession>A0A286UNB6</accession>
<evidence type="ECO:0000256" key="2">
    <source>
        <dbReference type="ARBA" id="ARBA00022792"/>
    </source>
</evidence>
<name>A0A286UNB6_9AGAM</name>
<dbReference type="Pfam" id="PF02238">
    <property type="entry name" value="COX7a"/>
    <property type="match status" value="1"/>
</dbReference>
<keyword evidence="5" id="KW-0812">Transmembrane</keyword>
<dbReference type="STRING" id="2282107.A0A286UNB6"/>
<evidence type="ECO:0000313" key="7">
    <source>
        <dbReference type="Proteomes" id="UP000217199"/>
    </source>
</evidence>
<dbReference type="InterPro" id="IPR039297">
    <property type="entry name" value="COX7a"/>
</dbReference>
<protein>
    <submittedName>
        <fullName evidence="6">Cytochrome c subunit VIIa</fullName>
    </submittedName>
</protein>
<feature type="transmembrane region" description="Helical" evidence="5">
    <location>
        <begin position="39"/>
        <end position="58"/>
    </location>
</feature>
<keyword evidence="7" id="KW-1185">Reference proteome</keyword>
<sequence>MDYLVKIPNKISERQRYYQNNAQPLYFRPPRSKLYLRSWFTGLFVGLAGVGYGAFSLIKGKQTEAS</sequence>
<dbReference type="AlphaFoldDB" id="A0A286UNB6"/>
<keyword evidence="2" id="KW-0999">Mitochondrion inner membrane</keyword>
<evidence type="ECO:0000313" key="6">
    <source>
        <dbReference type="EMBL" id="PAV21052.1"/>
    </source>
</evidence>
<evidence type="ECO:0000256" key="1">
    <source>
        <dbReference type="ARBA" id="ARBA00004273"/>
    </source>
</evidence>
<dbReference type="GO" id="GO:0005743">
    <property type="term" value="C:mitochondrial inner membrane"/>
    <property type="evidence" value="ECO:0007669"/>
    <property type="project" value="UniProtKB-SubCell"/>
</dbReference>
<dbReference type="OrthoDB" id="5511599at2759"/>